<dbReference type="OrthoDB" id="893408at2"/>
<dbReference type="RefSeq" id="WP_091514670.1">
    <property type="nucleotide sequence ID" value="NZ_FOLE01000009.1"/>
</dbReference>
<evidence type="ECO:0008006" key="3">
    <source>
        <dbReference type="Google" id="ProtNLM"/>
    </source>
</evidence>
<accession>A0A1I1M3A1</accession>
<dbReference type="Proteomes" id="UP000199514">
    <property type="component" value="Unassembled WGS sequence"/>
</dbReference>
<name>A0A1I1M3A1_9BACT</name>
<reference evidence="1 2" key="1">
    <citation type="submission" date="2016-10" db="EMBL/GenBank/DDBJ databases">
        <authorList>
            <person name="de Groot N.N."/>
        </authorList>
    </citation>
    <scope>NUCLEOTIDE SEQUENCE [LARGE SCALE GENOMIC DNA]</scope>
    <source>
        <strain evidence="1 2">DSM 6793</strain>
    </source>
</reference>
<dbReference type="STRING" id="927664.SAMN05421780_109117"/>
<sequence>METLFFNKRYCKIYYIEESRCVHLDWDGFCNSDEFREACNASLELLIQKGADKMIADNTKAKVLKSEDQQWMNDVWFPKAFAAGFRTSAVVVPKDIFRDMAVKKIVNDLDKNKFTVHFFDNYTQATVWIKEVEYSLASKQVG</sequence>
<keyword evidence="2" id="KW-1185">Reference proteome</keyword>
<proteinExistence type="predicted"/>
<evidence type="ECO:0000313" key="1">
    <source>
        <dbReference type="EMBL" id="SFC76120.1"/>
    </source>
</evidence>
<dbReference type="EMBL" id="FOLE01000009">
    <property type="protein sequence ID" value="SFC76120.1"/>
    <property type="molecule type" value="Genomic_DNA"/>
</dbReference>
<protein>
    <recommendedName>
        <fullName evidence="3">SpoIIAA-like</fullName>
    </recommendedName>
</protein>
<evidence type="ECO:0000313" key="2">
    <source>
        <dbReference type="Proteomes" id="UP000199514"/>
    </source>
</evidence>
<organism evidence="1 2">
    <name type="scientific">Flexibacter flexilis DSM 6793</name>
    <dbReference type="NCBI Taxonomy" id="927664"/>
    <lineage>
        <taxon>Bacteria</taxon>
        <taxon>Pseudomonadati</taxon>
        <taxon>Bacteroidota</taxon>
        <taxon>Cytophagia</taxon>
        <taxon>Cytophagales</taxon>
        <taxon>Flexibacteraceae</taxon>
        <taxon>Flexibacter</taxon>
    </lineage>
</organism>
<dbReference type="AlphaFoldDB" id="A0A1I1M3A1"/>
<gene>
    <name evidence="1" type="ORF">SAMN05421780_109117</name>
</gene>